<comment type="caution">
    <text evidence="2">The sequence shown here is derived from an EMBL/GenBank/DDBJ whole genome shotgun (WGS) entry which is preliminary data.</text>
</comment>
<proteinExistence type="predicted"/>
<dbReference type="Proteomes" id="UP001054252">
    <property type="component" value="Unassembled WGS sequence"/>
</dbReference>
<keyword evidence="3" id="KW-1185">Reference proteome</keyword>
<evidence type="ECO:0000256" key="1">
    <source>
        <dbReference type="SAM" id="MobiDB-lite"/>
    </source>
</evidence>
<dbReference type="EMBL" id="BPVZ01000158">
    <property type="protein sequence ID" value="GKV42399.1"/>
    <property type="molecule type" value="Genomic_DNA"/>
</dbReference>
<sequence>MLVGKGIRIRMDGKGNGKKQKCQLKPSSSLTPEPALHSAPCAPAPALLGLARTSALALRPCPLPACTALLLRPSLAPAPLHPPEPACCTNPARCACACALAPVPSLALHFPLCTPGLCAPDPALCASARTQPVPLLPALRLVLFFSKMAPHPEAPNKRQGQRLVLCFSLQKSVACREVKGVQILAY</sequence>
<dbReference type="AlphaFoldDB" id="A0AAV5M021"/>
<accession>A0AAV5M021</accession>
<name>A0AAV5M021_9ROSI</name>
<feature type="region of interest" description="Disordered" evidence="1">
    <location>
        <begin position="10"/>
        <end position="36"/>
    </location>
</feature>
<evidence type="ECO:0000313" key="2">
    <source>
        <dbReference type="EMBL" id="GKV42399.1"/>
    </source>
</evidence>
<protein>
    <submittedName>
        <fullName evidence="2">Uncharacterized protein</fullName>
    </submittedName>
</protein>
<gene>
    <name evidence="2" type="ORF">SLEP1_g49807</name>
</gene>
<organism evidence="2 3">
    <name type="scientific">Rubroshorea leprosula</name>
    <dbReference type="NCBI Taxonomy" id="152421"/>
    <lineage>
        <taxon>Eukaryota</taxon>
        <taxon>Viridiplantae</taxon>
        <taxon>Streptophyta</taxon>
        <taxon>Embryophyta</taxon>
        <taxon>Tracheophyta</taxon>
        <taxon>Spermatophyta</taxon>
        <taxon>Magnoliopsida</taxon>
        <taxon>eudicotyledons</taxon>
        <taxon>Gunneridae</taxon>
        <taxon>Pentapetalae</taxon>
        <taxon>rosids</taxon>
        <taxon>malvids</taxon>
        <taxon>Malvales</taxon>
        <taxon>Dipterocarpaceae</taxon>
        <taxon>Rubroshorea</taxon>
    </lineage>
</organism>
<reference evidence="2 3" key="1">
    <citation type="journal article" date="2021" name="Commun. Biol.">
        <title>The genome of Shorea leprosula (Dipterocarpaceae) highlights the ecological relevance of drought in aseasonal tropical rainforests.</title>
        <authorList>
            <person name="Ng K.K.S."/>
            <person name="Kobayashi M.J."/>
            <person name="Fawcett J.A."/>
            <person name="Hatakeyama M."/>
            <person name="Paape T."/>
            <person name="Ng C.H."/>
            <person name="Ang C.C."/>
            <person name="Tnah L.H."/>
            <person name="Lee C.T."/>
            <person name="Nishiyama T."/>
            <person name="Sese J."/>
            <person name="O'Brien M.J."/>
            <person name="Copetti D."/>
            <person name="Mohd Noor M.I."/>
            <person name="Ong R.C."/>
            <person name="Putra M."/>
            <person name="Sireger I.Z."/>
            <person name="Indrioko S."/>
            <person name="Kosugi Y."/>
            <person name="Izuno A."/>
            <person name="Isagi Y."/>
            <person name="Lee S.L."/>
            <person name="Shimizu K.K."/>
        </authorList>
    </citation>
    <scope>NUCLEOTIDE SEQUENCE [LARGE SCALE GENOMIC DNA]</scope>
    <source>
        <strain evidence="2">214</strain>
    </source>
</reference>
<evidence type="ECO:0000313" key="3">
    <source>
        <dbReference type="Proteomes" id="UP001054252"/>
    </source>
</evidence>